<name>A0A5C5WV77_9BACT</name>
<organism evidence="4 5">
    <name type="scientific">Rubripirellula amarantea</name>
    <dbReference type="NCBI Taxonomy" id="2527999"/>
    <lineage>
        <taxon>Bacteria</taxon>
        <taxon>Pseudomonadati</taxon>
        <taxon>Planctomycetota</taxon>
        <taxon>Planctomycetia</taxon>
        <taxon>Pirellulales</taxon>
        <taxon>Pirellulaceae</taxon>
        <taxon>Rubripirellula</taxon>
    </lineage>
</organism>
<comment type="caution">
    <text evidence="4">The sequence shown here is derived from an EMBL/GenBank/DDBJ whole genome shotgun (WGS) entry which is preliminary data.</text>
</comment>
<dbReference type="Proteomes" id="UP000316598">
    <property type="component" value="Unassembled WGS sequence"/>
</dbReference>
<evidence type="ECO:0000259" key="3">
    <source>
        <dbReference type="PROSITE" id="PS01031"/>
    </source>
</evidence>
<accession>A0A5C5WV77</accession>
<reference evidence="4 5" key="1">
    <citation type="submission" date="2019-02" db="EMBL/GenBank/DDBJ databases">
        <title>Deep-cultivation of Planctomycetes and their phenomic and genomic characterization uncovers novel biology.</title>
        <authorList>
            <person name="Wiegand S."/>
            <person name="Jogler M."/>
            <person name="Boedeker C."/>
            <person name="Pinto D."/>
            <person name="Vollmers J."/>
            <person name="Rivas-Marin E."/>
            <person name="Kohn T."/>
            <person name="Peeters S.H."/>
            <person name="Heuer A."/>
            <person name="Rast P."/>
            <person name="Oberbeckmann S."/>
            <person name="Bunk B."/>
            <person name="Jeske O."/>
            <person name="Meyerdierks A."/>
            <person name="Storesund J.E."/>
            <person name="Kallscheuer N."/>
            <person name="Luecker S."/>
            <person name="Lage O.M."/>
            <person name="Pohl T."/>
            <person name="Merkel B.J."/>
            <person name="Hornburger P."/>
            <person name="Mueller R.-W."/>
            <person name="Bruemmer F."/>
            <person name="Labrenz M."/>
            <person name="Spormann A.M."/>
            <person name="Op Den Camp H."/>
            <person name="Overmann J."/>
            <person name="Amann R."/>
            <person name="Jetten M.S.M."/>
            <person name="Mascher T."/>
            <person name="Medema M.H."/>
            <person name="Devos D.P."/>
            <person name="Kaster A.-K."/>
            <person name="Ovreas L."/>
            <person name="Rohde M."/>
            <person name="Galperin M.Y."/>
            <person name="Jogler C."/>
        </authorList>
    </citation>
    <scope>NUCLEOTIDE SEQUENCE [LARGE SCALE GENOMIC DNA]</scope>
    <source>
        <strain evidence="4 5">Pla22</strain>
    </source>
</reference>
<dbReference type="SUPFAM" id="SSF49764">
    <property type="entry name" value="HSP20-like chaperones"/>
    <property type="match status" value="1"/>
</dbReference>
<dbReference type="PANTHER" id="PTHR11527">
    <property type="entry name" value="HEAT-SHOCK PROTEIN 20 FAMILY MEMBER"/>
    <property type="match status" value="1"/>
</dbReference>
<evidence type="ECO:0000256" key="2">
    <source>
        <dbReference type="RuleBase" id="RU003616"/>
    </source>
</evidence>
<gene>
    <name evidence="4" type="primary">hspA</name>
    <name evidence="4" type="ORF">Pla22_25280</name>
</gene>
<comment type="similarity">
    <text evidence="1 2">Belongs to the small heat shock protein (HSP20) family.</text>
</comment>
<evidence type="ECO:0000313" key="5">
    <source>
        <dbReference type="Proteomes" id="UP000316598"/>
    </source>
</evidence>
<evidence type="ECO:0000313" key="4">
    <source>
        <dbReference type="EMBL" id="TWT54874.1"/>
    </source>
</evidence>
<protein>
    <submittedName>
        <fullName evidence="4">Spore protein SP21</fullName>
    </submittedName>
</protein>
<feature type="domain" description="SHSP" evidence="3">
    <location>
        <begin position="37"/>
        <end position="148"/>
    </location>
</feature>
<dbReference type="EMBL" id="SJPI01000001">
    <property type="protein sequence ID" value="TWT54874.1"/>
    <property type="molecule type" value="Genomic_DNA"/>
</dbReference>
<dbReference type="RefSeq" id="WP_146514844.1">
    <property type="nucleotide sequence ID" value="NZ_SJPI01000001.1"/>
</dbReference>
<dbReference type="InterPro" id="IPR008978">
    <property type="entry name" value="HSP20-like_chaperone"/>
</dbReference>
<dbReference type="Pfam" id="PF00011">
    <property type="entry name" value="HSP20"/>
    <property type="match status" value="1"/>
</dbReference>
<dbReference type="AlphaFoldDB" id="A0A5C5WV77"/>
<dbReference type="PROSITE" id="PS01031">
    <property type="entry name" value="SHSP"/>
    <property type="match status" value="1"/>
</dbReference>
<sequence>MKNMTRSLSNQALGSVGRDLESFFDQLFSPSEIANGSAATTWMPGVTIWEEADTFGLEMELPGMTMDNIDVTFDDGRLTVHAKRERQESEGRTYRYDDRGWGEVTRAVRVPETVDPDSIEATYANGVLHIQLSKRPEVLPRKIEIKAN</sequence>
<proteinExistence type="inferred from homology"/>
<dbReference type="Gene3D" id="2.60.40.790">
    <property type="match status" value="1"/>
</dbReference>
<dbReference type="CDD" id="cd06464">
    <property type="entry name" value="ACD_sHsps-like"/>
    <property type="match status" value="1"/>
</dbReference>
<keyword evidence="5" id="KW-1185">Reference proteome</keyword>
<dbReference type="InterPro" id="IPR002068">
    <property type="entry name" value="A-crystallin/Hsp20_dom"/>
</dbReference>
<dbReference type="OrthoDB" id="267530at2"/>
<dbReference type="InterPro" id="IPR031107">
    <property type="entry name" value="Small_HSP"/>
</dbReference>
<evidence type="ECO:0000256" key="1">
    <source>
        <dbReference type="PROSITE-ProRule" id="PRU00285"/>
    </source>
</evidence>